<dbReference type="Pfam" id="PF00106">
    <property type="entry name" value="adh_short"/>
    <property type="match status" value="1"/>
</dbReference>
<evidence type="ECO:0000313" key="3">
    <source>
        <dbReference type="EMBL" id="MCR2806207.1"/>
    </source>
</evidence>
<dbReference type="AlphaFoldDB" id="A0A9X2MTV1"/>
<comment type="caution">
    <text evidence="3">The sequence shown here is derived from an EMBL/GenBank/DDBJ whole genome shotgun (WGS) entry which is preliminary data.</text>
</comment>
<evidence type="ECO:0000313" key="4">
    <source>
        <dbReference type="Proteomes" id="UP001141950"/>
    </source>
</evidence>
<keyword evidence="4" id="KW-1185">Reference proteome</keyword>
<keyword evidence="1" id="KW-0560">Oxidoreductase</keyword>
<comment type="similarity">
    <text evidence="2">Belongs to the short-chain dehydrogenases/reductases (SDR) family.</text>
</comment>
<dbReference type="SUPFAM" id="SSF51735">
    <property type="entry name" value="NAD(P)-binding Rossmann-fold domains"/>
    <property type="match status" value="1"/>
</dbReference>
<dbReference type="CDD" id="cd05327">
    <property type="entry name" value="retinol-DH_like_SDR_c_like"/>
    <property type="match status" value="1"/>
</dbReference>
<protein>
    <submittedName>
        <fullName evidence="3">SDR family oxidoreductase</fullName>
    </submittedName>
</protein>
<evidence type="ECO:0000256" key="2">
    <source>
        <dbReference type="RuleBase" id="RU000363"/>
    </source>
</evidence>
<sequence length="285" mass="30762">MVQPMEGKLVAVTGANSGMGLATVVELARMGAEVVMICRSRTRGEEALARAREESGSGSITLMLCDLGSFASIRTFAEAFRKQFDKLDVLVNNAGVVSLKRQATEDGYEIMIGVNHLGHFLLTGELLPCLLRAEQGRIINVSSGAHKAGRIRYDDHTMMNGVNVVNGYARSKLANILFTKELARKLSGTRVTVNALHPGAVSTAIGVDRQSGFGKSVHRMLRPFFRTPQQGAATAIYLASSPDVSRMTGLYFIDRNPARVTAAASDEVEAARLWAWSEAQTGVAY</sequence>
<organism evidence="3 4">
    <name type="scientific">Paenibacillus soyae</name>
    <dbReference type="NCBI Taxonomy" id="2969249"/>
    <lineage>
        <taxon>Bacteria</taxon>
        <taxon>Bacillati</taxon>
        <taxon>Bacillota</taxon>
        <taxon>Bacilli</taxon>
        <taxon>Bacillales</taxon>
        <taxon>Paenibacillaceae</taxon>
        <taxon>Paenibacillus</taxon>
    </lineage>
</organism>
<dbReference type="PRINTS" id="PR00081">
    <property type="entry name" value="GDHRDH"/>
</dbReference>
<evidence type="ECO:0000256" key="1">
    <source>
        <dbReference type="ARBA" id="ARBA00023002"/>
    </source>
</evidence>
<dbReference type="InterPro" id="IPR036291">
    <property type="entry name" value="NAD(P)-bd_dom_sf"/>
</dbReference>
<dbReference type="PRINTS" id="PR00080">
    <property type="entry name" value="SDRFAMILY"/>
</dbReference>
<proteinExistence type="inferred from homology"/>
<dbReference type="PANTHER" id="PTHR43157:SF31">
    <property type="entry name" value="PHOSPHATIDYLINOSITOL-GLYCAN BIOSYNTHESIS CLASS F PROTEIN"/>
    <property type="match status" value="1"/>
</dbReference>
<dbReference type="GO" id="GO:0016491">
    <property type="term" value="F:oxidoreductase activity"/>
    <property type="evidence" value="ECO:0007669"/>
    <property type="project" value="UniProtKB-KW"/>
</dbReference>
<gene>
    <name evidence="3" type="ORF">NQZ67_20200</name>
</gene>
<dbReference type="PANTHER" id="PTHR43157">
    <property type="entry name" value="PHOSPHATIDYLINOSITOL-GLYCAN BIOSYNTHESIS CLASS F PROTEIN-RELATED"/>
    <property type="match status" value="1"/>
</dbReference>
<name>A0A9X2MTV1_9BACL</name>
<accession>A0A9X2MTV1</accession>
<dbReference type="Proteomes" id="UP001141950">
    <property type="component" value="Unassembled WGS sequence"/>
</dbReference>
<dbReference type="EMBL" id="JANIPJ010000015">
    <property type="protein sequence ID" value="MCR2806207.1"/>
    <property type="molecule type" value="Genomic_DNA"/>
</dbReference>
<reference evidence="3" key="1">
    <citation type="submission" date="2022-08" db="EMBL/GenBank/DDBJ databases">
        <title>The genomic sequence of strain Paenibacillus sp. SCIV0701.</title>
        <authorList>
            <person name="Zhao H."/>
        </authorList>
    </citation>
    <scope>NUCLEOTIDE SEQUENCE</scope>
    <source>
        <strain evidence="3">SCIV0701</strain>
    </source>
</reference>
<dbReference type="InterPro" id="IPR002347">
    <property type="entry name" value="SDR_fam"/>
</dbReference>
<dbReference type="Gene3D" id="3.40.50.720">
    <property type="entry name" value="NAD(P)-binding Rossmann-like Domain"/>
    <property type="match status" value="1"/>
</dbReference>